<dbReference type="Gene3D" id="3.90.1140.10">
    <property type="entry name" value="Cyclic phosphodiesterase"/>
    <property type="match status" value="1"/>
</dbReference>
<dbReference type="EMBL" id="JAMPKM010000007">
    <property type="protein sequence ID" value="MEP0818165.1"/>
    <property type="molecule type" value="Genomic_DNA"/>
</dbReference>
<proteinExistence type="predicted"/>
<dbReference type="Proteomes" id="UP001464891">
    <property type="component" value="Unassembled WGS sequence"/>
</dbReference>
<comment type="caution">
    <text evidence="2">The sequence shown here is derived from an EMBL/GenBank/DDBJ whole genome shotgun (WGS) entry which is preliminary data.</text>
</comment>
<reference evidence="2 3" key="1">
    <citation type="submission" date="2022-04" db="EMBL/GenBank/DDBJ databases">
        <title>Positive selection, recombination, and allopatry shape intraspecific diversity of widespread and dominant cyanobacteria.</title>
        <authorList>
            <person name="Wei J."/>
            <person name="Shu W."/>
            <person name="Hu C."/>
        </authorList>
    </citation>
    <scope>NUCLEOTIDE SEQUENCE [LARGE SCALE GENOMIC DNA]</scope>
    <source>
        <strain evidence="2 3">GB2-A4</strain>
    </source>
</reference>
<accession>A0ABV0JAM4</accession>
<gene>
    <name evidence="2" type="ORF">NC998_13770</name>
</gene>
<dbReference type="SUPFAM" id="SSF55144">
    <property type="entry name" value="LigT-like"/>
    <property type="match status" value="1"/>
</dbReference>
<feature type="domain" description="DUF1868" evidence="1">
    <location>
        <begin position="42"/>
        <end position="108"/>
    </location>
</feature>
<evidence type="ECO:0000259" key="1">
    <source>
        <dbReference type="Pfam" id="PF08975"/>
    </source>
</evidence>
<keyword evidence="3" id="KW-1185">Reference proteome</keyword>
<dbReference type="InterPro" id="IPR009097">
    <property type="entry name" value="Cyclic_Pdiesterase"/>
</dbReference>
<evidence type="ECO:0000313" key="3">
    <source>
        <dbReference type="Proteomes" id="UP001464891"/>
    </source>
</evidence>
<protein>
    <submittedName>
        <fullName evidence="2">DUF1868 domain-containing protein</fullName>
    </submittedName>
</protein>
<dbReference type="Pfam" id="PF08975">
    <property type="entry name" value="2H-phosphodiest"/>
    <property type="match status" value="1"/>
</dbReference>
<sequence length="262" mass="30511">MDDNYQTYVNRVLRLPLPETYKSQLQNIQESPKFQLQEVGGERQAVAFPGYTIVTPPEGEETENQAFYANLQALQAQLQQQLDPNLFVPLPPDSFHLTVADLIWDHAYRDAAKNPDFEQQLCDRMAQSFQQYQRMHPQSHPVRLQAVGLIVMPRAIGVGLVPKEEVAYEQLLQLRRAIYQNPGLMALGIEQQYHFTAHVTLGYFGSIPPELDRDRLSEQFTQLNQQWITGVPQEMWAYRAELRKFDNMTRYYREPDWPSLEI</sequence>
<organism evidence="2 3">
    <name type="scientific">Trichocoleus desertorum GB2-A4</name>
    <dbReference type="NCBI Taxonomy" id="2933944"/>
    <lineage>
        <taxon>Bacteria</taxon>
        <taxon>Bacillati</taxon>
        <taxon>Cyanobacteriota</taxon>
        <taxon>Cyanophyceae</taxon>
        <taxon>Leptolyngbyales</taxon>
        <taxon>Trichocoleusaceae</taxon>
        <taxon>Trichocoleus</taxon>
    </lineage>
</organism>
<dbReference type="InterPro" id="IPR015069">
    <property type="entry name" value="2H-PEstase_DUF1868"/>
</dbReference>
<evidence type="ECO:0000313" key="2">
    <source>
        <dbReference type="EMBL" id="MEP0818165.1"/>
    </source>
</evidence>
<name>A0ABV0JAM4_9CYAN</name>
<dbReference type="RefSeq" id="WP_190432633.1">
    <property type="nucleotide sequence ID" value="NZ_JAMPKM010000007.1"/>
</dbReference>